<accession>A0ABM8UK47</accession>
<evidence type="ECO:0000256" key="1">
    <source>
        <dbReference type="ARBA" id="ARBA00022729"/>
    </source>
</evidence>
<proteinExistence type="predicted"/>
<dbReference type="EMBL" id="CAJRAU010000001">
    <property type="protein sequence ID" value="CAG5067862.1"/>
    <property type="molecule type" value="Genomic_DNA"/>
</dbReference>
<keyword evidence="1 2" id="KW-0732">Signal</keyword>
<evidence type="ECO:0000313" key="5">
    <source>
        <dbReference type="Proteomes" id="UP000679725"/>
    </source>
</evidence>
<dbReference type="Pfam" id="PF13505">
    <property type="entry name" value="OMP_b-brl"/>
    <property type="match status" value="1"/>
</dbReference>
<evidence type="ECO:0000259" key="3">
    <source>
        <dbReference type="Pfam" id="PF13505"/>
    </source>
</evidence>
<gene>
    <name evidence="4" type="ORF">DYBT9623_00589</name>
</gene>
<evidence type="ECO:0000256" key="2">
    <source>
        <dbReference type="SAM" id="SignalP"/>
    </source>
</evidence>
<dbReference type="SUPFAM" id="SSF56925">
    <property type="entry name" value="OMPA-like"/>
    <property type="match status" value="1"/>
</dbReference>
<dbReference type="RefSeq" id="WP_215231999.1">
    <property type="nucleotide sequence ID" value="NZ_CAJRAU010000001.1"/>
</dbReference>
<keyword evidence="5" id="KW-1185">Reference proteome</keyword>
<protein>
    <recommendedName>
        <fullName evidence="3">Outer membrane protein beta-barrel domain-containing protein</fullName>
    </recommendedName>
</protein>
<dbReference type="Proteomes" id="UP000679725">
    <property type="component" value="Unassembled WGS sequence"/>
</dbReference>
<feature type="signal peptide" evidence="2">
    <location>
        <begin position="1"/>
        <end position="20"/>
    </location>
</feature>
<name>A0ABM8UK47_9BACT</name>
<dbReference type="InterPro" id="IPR011250">
    <property type="entry name" value="OMP/PagP_B-barrel"/>
</dbReference>
<organism evidence="4 5">
    <name type="scientific">Dyadobacter linearis</name>
    <dbReference type="NCBI Taxonomy" id="2823330"/>
    <lineage>
        <taxon>Bacteria</taxon>
        <taxon>Pseudomonadati</taxon>
        <taxon>Bacteroidota</taxon>
        <taxon>Cytophagia</taxon>
        <taxon>Cytophagales</taxon>
        <taxon>Spirosomataceae</taxon>
        <taxon>Dyadobacter</taxon>
    </lineage>
</organism>
<reference evidence="4 5" key="1">
    <citation type="submission" date="2021-04" db="EMBL/GenBank/DDBJ databases">
        <authorList>
            <person name="Rodrigo-Torres L."/>
            <person name="Arahal R. D."/>
            <person name="Lucena T."/>
        </authorList>
    </citation>
    <scope>NUCLEOTIDE SEQUENCE [LARGE SCALE GENOMIC DNA]</scope>
    <source>
        <strain evidence="4 5">CECT 9623</strain>
    </source>
</reference>
<sequence length="227" mass="24570">MKKLLLLCSFFACIAGYGVAQDASKFRRFSAGIYAGPQLYGKVFSHNKLAKISGITAGIDLSYAFSNQPEGFSLHFQPGYNTFRHFTSEGANTQIYIETTSKWGAIHLPLLARYTFGSGGIRPFAEAGPMLRLRTALKTRHAGTGCGVAGCSGIVINEDLQQQVSKDLVGMTAGAGVEVDLWKVTIPISVRIQEGFGTSESQVVLYDGPYIEKLKTRTIQVTAGINF</sequence>
<feature type="domain" description="Outer membrane protein beta-barrel" evidence="3">
    <location>
        <begin position="11"/>
        <end position="227"/>
    </location>
</feature>
<dbReference type="InterPro" id="IPR027385">
    <property type="entry name" value="Beta-barrel_OMP"/>
</dbReference>
<comment type="caution">
    <text evidence="4">The sequence shown here is derived from an EMBL/GenBank/DDBJ whole genome shotgun (WGS) entry which is preliminary data.</text>
</comment>
<evidence type="ECO:0000313" key="4">
    <source>
        <dbReference type="EMBL" id="CAG5067862.1"/>
    </source>
</evidence>
<feature type="chain" id="PRO_5045155475" description="Outer membrane protein beta-barrel domain-containing protein" evidence="2">
    <location>
        <begin position="21"/>
        <end position="227"/>
    </location>
</feature>